<evidence type="ECO:0000256" key="1">
    <source>
        <dbReference type="ARBA" id="ARBA00022574"/>
    </source>
</evidence>
<feature type="non-terminal residue" evidence="4">
    <location>
        <position position="1"/>
    </location>
</feature>
<dbReference type="InterPro" id="IPR019775">
    <property type="entry name" value="WD40_repeat_CS"/>
</dbReference>
<reference evidence="4" key="1">
    <citation type="journal article" date="2020" name="Stud. Mycol.">
        <title>101 Dothideomycetes genomes: a test case for predicting lifestyles and emergence of pathogens.</title>
        <authorList>
            <person name="Haridas S."/>
            <person name="Albert R."/>
            <person name="Binder M."/>
            <person name="Bloem J."/>
            <person name="Labutti K."/>
            <person name="Salamov A."/>
            <person name="Andreopoulos B."/>
            <person name="Baker S."/>
            <person name="Barry K."/>
            <person name="Bills G."/>
            <person name="Bluhm B."/>
            <person name="Cannon C."/>
            <person name="Castanera R."/>
            <person name="Culley D."/>
            <person name="Daum C."/>
            <person name="Ezra D."/>
            <person name="Gonzalez J."/>
            <person name="Henrissat B."/>
            <person name="Kuo A."/>
            <person name="Liang C."/>
            <person name="Lipzen A."/>
            <person name="Lutzoni F."/>
            <person name="Magnuson J."/>
            <person name="Mondo S."/>
            <person name="Nolan M."/>
            <person name="Ohm R."/>
            <person name="Pangilinan J."/>
            <person name="Park H.-J."/>
            <person name="Ramirez L."/>
            <person name="Alfaro M."/>
            <person name="Sun H."/>
            <person name="Tritt A."/>
            <person name="Yoshinaga Y."/>
            <person name="Zwiers L.-H."/>
            <person name="Turgeon B."/>
            <person name="Goodwin S."/>
            <person name="Spatafora J."/>
            <person name="Crous P."/>
            <person name="Grigoriev I."/>
        </authorList>
    </citation>
    <scope>NUCLEOTIDE SEQUENCE</scope>
    <source>
        <strain evidence="4">CBS 116435</strain>
    </source>
</reference>
<accession>A0A9P4Q3N1</accession>
<sequence>GEQRQKLEGHYSWINAVAFSPDGQVIASASNDKTVRLWDVATAEMIELISDINITSHIEFSADGKYLNTDAATFPLENTISGLLSTTSKRTTSLELRGQWIRNQDEDLLWLPHEYRGSCSAIHGQSLAVGQASGTVSVFRLK</sequence>
<dbReference type="PANTHER" id="PTHR19879:SF9">
    <property type="entry name" value="TRANSCRIPTION INITIATION FACTOR TFIID SUBUNIT 5"/>
    <property type="match status" value="1"/>
</dbReference>
<protein>
    <recommendedName>
        <fullName evidence="6">WD40 repeat-like protein</fullName>
    </recommendedName>
</protein>
<organism evidence="4 5">
    <name type="scientific">Polychaeton citri CBS 116435</name>
    <dbReference type="NCBI Taxonomy" id="1314669"/>
    <lineage>
        <taxon>Eukaryota</taxon>
        <taxon>Fungi</taxon>
        <taxon>Dikarya</taxon>
        <taxon>Ascomycota</taxon>
        <taxon>Pezizomycotina</taxon>
        <taxon>Dothideomycetes</taxon>
        <taxon>Dothideomycetidae</taxon>
        <taxon>Capnodiales</taxon>
        <taxon>Capnodiaceae</taxon>
        <taxon>Polychaeton</taxon>
    </lineage>
</organism>
<dbReference type="SUPFAM" id="SSF50978">
    <property type="entry name" value="WD40 repeat-like"/>
    <property type="match status" value="1"/>
</dbReference>
<dbReference type="Pfam" id="PF00400">
    <property type="entry name" value="WD40"/>
    <property type="match status" value="1"/>
</dbReference>
<dbReference type="InterPro" id="IPR001680">
    <property type="entry name" value="WD40_rpt"/>
</dbReference>
<dbReference type="Gene3D" id="2.130.10.10">
    <property type="entry name" value="YVTN repeat-like/Quinoprotein amine dehydrogenase"/>
    <property type="match status" value="1"/>
</dbReference>
<evidence type="ECO:0000313" key="5">
    <source>
        <dbReference type="Proteomes" id="UP000799441"/>
    </source>
</evidence>
<keyword evidence="2" id="KW-0677">Repeat</keyword>
<dbReference type="OrthoDB" id="3939805at2759"/>
<dbReference type="PROSITE" id="PS50294">
    <property type="entry name" value="WD_REPEATS_REGION"/>
    <property type="match status" value="1"/>
</dbReference>
<dbReference type="AlphaFoldDB" id="A0A9P4Q3N1"/>
<dbReference type="EMBL" id="MU003818">
    <property type="protein sequence ID" value="KAF2718940.1"/>
    <property type="molecule type" value="Genomic_DNA"/>
</dbReference>
<dbReference type="SMART" id="SM00320">
    <property type="entry name" value="WD40"/>
    <property type="match status" value="1"/>
</dbReference>
<dbReference type="PROSITE" id="PS50082">
    <property type="entry name" value="WD_REPEATS_2"/>
    <property type="match status" value="1"/>
</dbReference>
<evidence type="ECO:0000313" key="4">
    <source>
        <dbReference type="EMBL" id="KAF2718940.1"/>
    </source>
</evidence>
<comment type="caution">
    <text evidence="4">The sequence shown here is derived from an EMBL/GenBank/DDBJ whole genome shotgun (WGS) entry which is preliminary data.</text>
</comment>
<name>A0A9P4Q3N1_9PEZI</name>
<keyword evidence="5" id="KW-1185">Reference proteome</keyword>
<dbReference type="PROSITE" id="PS00678">
    <property type="entry name" value="WD_REPEATS_1"/>
    <property type="match status" value="1"/>
</dbReference>
<evidence type="ECO:0000256" key="2">
    <source>
        <dbReference type="ARBA" id="ARBA00022737"/>
    </source>
</evidence>
<dbReference type="PANTHER" id="PTHR19879">
    <property type="entry name" value="TRANSCRIPTION INITIATION FACTOR TFIID"/>
    <property type="match status" value="1"/>
</dbReference>
<proteinExistence type="predicted"/>
<dbReference type="InterPro" id="IPR036322">
    <property type="entry name" value="WD40_repeat_dom_sf"/>
</dbReference>
<feature type="repeat" description="WD" evidence="3">
    <location>
        <begin position="7"/>
        <end position="48"/>
    </location>
</feature>
<dbReference type="Proteomes" id="UP000799441">
    <property type="component" value="Unassembled WGS sequence"/>
</dbReference>
<dbReference type="InterPro" id="IPR015943">
    <property type="entry name" value="WD40/YVTN_repeat-like_dom_sf"/>
</dbReference>
<gene>
    <name evidence="4" type="ORF">K431DRAFT_229828</name>
</gene>
<evidence type="ECO:0008006" key="6">
    <source>
        <dbReference type="Google" id="ProtNLM"/>
    </source>
</evidence>
<keyword evidence="1 3" id="KW-0853">WD repeat</keyword>
<evidence type="ECO:0000256" key="3">
    <source>
        <dbReference type="PROSITE-ProRule" id="PRU00221"/>
    </source>
</evidence>